<protein>
    <submittedName>
        <fullName evidence="1">Tail protein</fullName>
    </submittedName>
</protein>
<dbReference type="EMBL" id="BK015381">
    <property type="protein sequence ID" value="DAE03999.1"/>
    <property type="molecule type" value="Genomic_DNA"/>
</dbReference>
<reference evidence="1" key="1">
    <citation type="journal article" date="2021" name="Proc. Natl. Acad. Sci. U.S.A.">
        <title>A Catalog of Tens of Thousands of Viruses from Human Metagenomes Reveals Hidden Associations with Chronic Diseases.</title>
        <authorList>
            <person name="Tisza M.J."/>
            <person name="Buck C.B."/>
        </authorList>
    </citation>
    <scope>NUCLEOTIDE SEQUENCE</scope>
    <source>
        <strain evidence="1">CtCeQ13</strain>
    </source>
</reference>
<proteinExistence type="predicted"/>
<evidence type="ECO:0000313" key="1">
    <source>
        <dbReference type="EMBL" id="DAE03999.1"/>
    </source>
</evidence>
<accession>A0A8S5P9Z0</accession>
<name>A0A8S5P9Z0_9CAUD</name>
<sequence>MGNDLIINGKDAYKTWKVCMGSKFLDNLETPPPLKDYITSGSRTENGQRVIVSPRIDSRDVSLSFTVSGTDRNDFIRNRDGFLSVLQGGTVEIRVPSLNGNTYRLVYTGKNASYAMNRMRTFATITAKFVEPNPMNR</sequence>
<organism evidence="1">
    <name type="scientific">Siphoviridae sp. ctCeQ13</name>
    <dbReference type="NCBI Taxonomy" id="2825380"/>
    <lineage>
        <taxon>Viruses</taxon>
        <taxon>Duplodnaviria</taxon>
        <taxon>Heunggongvirae</taxon>
        <taxon>Uroviricota</taxon>
        <taxon>Caudoviricetes</taxon>
    </lineage>
</organism>